<proteinExistence type="inferred from homology"/>
<name>F4KSI6_HALH1</name>
<evidence type="ECO:0000256" key="3">
    <source>
        <dbReference type="ARBA" id="ARBA00022630"/>
    </source>
</evidence>
<reference key="2">
    <citation type="submission" date="2011-04" db="EMBL/GenBank/DDBJ databases">
        <title>Complete sequence of chromosome of Haliscomenobacter hydrossis DSM 1100.</title>
        <authorList>
            <consortium name="US DOE Joint Genome Institute (JGI-PGF)"/>
            <person name="Lucas S."/>
            <person name="Han J."/>
            <person name="Lapidus A."/>
            <person name="Bruce D."/>
            <person name="Goodwin L."/>
            <person name="Pitluck S."/>
            <person name="Peters L."/>
            <person name="Kyrpides N."/>
            <person name="Mavromatis K."/>
            <person name="Ivanova N."/>
            <person name="Ovchinnikova G."/>
            <person name="Pagani I."/>
            <person name="Daligault H."/>
            <person name="Detter J.C."/>
            <person name="Han C."/>
            <person name="Land M."/>
            <person name="Hauser L."/>
            <person name="Markowitz V."/>
            <person name="Cheng J.-F."/>
            <person name="Hugenholtz P."/>
            <person name="Woyke T."/>
            <person name="Wu D."/>
            <person name="Verbarg S."/>
            <person name="Frueling A."/>
            <person name="Brambilla E."/>
            <person name="Klenk H.-P."/>
            <person name="Eisen J.A."/>
        </authorList>
    </citation>
    <scope>NUCLEOTIDE SEQUENCE</scope>
    <source>
        <strain>DSM 1100</strain>
    </source>
</reference>
<dbReference type="PANTHER" id="PTHR42784:SF1">
    <property type="entry name" value="PYRANOSE 2-OXIDASE"/>
    <property type="match status" value="1"/>
</dbReference>
<dbReference type="STRING" id="760192.Halhy_6521"/>
<evidence type="ECO:0000256" key="5">
    <source>
        <dbReference type="ARBA" id="ARBA00023002"/>
    </source>
</evidence>
<protein>
    <submittedName>
        <fullName evidence="8">FAD dependent oxidoreductase</fullName>
    </submittedName>
</protein>
<dbReference type="GO" id="GO:0050660">
    <property type="term" value="F:flavin adenine dinucleotide binding"/>
    <property type="evidence" value="ECO:0007669"/>
    <property type="project" value="InterPro"/>
</dbReference>
<accession>F4KSI6</accession>
<dbReference type="Gene3D" id="3.50.50.60">
    <property type="entry name" value="FAD/NAD(P)-binding domain"/>
    <property type="match status" value="2"/>
</dbReference>
<dbReference type="GO" id="GO:0016614">
    <property type="term" value="F:oxidoreductase activity, acting on CH-OH group of donors"/>
    <property type="evidence" value="ECO:0007669"/>
    <property type="project" value="InterPro"/>
</dbReference>
<dbReference type="InterPro" id="IPR051473">
    <property type="entry name" value="P2Ox-like"/>
</dbReference>
<keyword evidence="3" id="KW-0285">Flavoprotein</keyword>
<gene>
    <name evidence="8" type="ordered locus">Halhy_6521</name>
</gene>
<evidence type="ECO:0000259" key="7">
    <source>
        <dbReference type="Pfam" id="PF05199"/>
    </source>
</evidence>
<dbReference type="InterPro" id="IPR000172">
    <property type="entry name" value="GMC_OxRdtase_N"/>
</dbReference>
<dbReference type="SUPFAM" id="SSF54373">
    <property type="entry name" value="FAD-linked reductases, C-terminal domain"/>
    <property type="match status" value="1"/>
</dbReference>
<keyword evidence="5" id="KW-0560">Oxidoreductase</keyword>
<feature type="domain" description="Glucose-methanol-choline oxidoreductase C-terminal" evidence="7">
    <location>
        <begin position="431"/>
        <end position="547"/>
    </location>
</feature>
<dbReference type="AlphaFoldDB" id="F4KSI6"/>
<comment type="similarity">
    <text evidence="2">Belongs to the GMC oxidoreductase family.</text>
</comment>
<dbReference type="Pfam" id="PF05199">
    <property type="entry name" value="GMC_oxred_C"/>
    <property type="match status" value="1"/>
</dbReference>
<evidence type="ECO:0000313" key="9">
    <source>
        <dbReference type="Proteomes" id="UP000008461"/>
    </source>
</evidence>
<sequence>MEATKQKRKFDAIVIGSGMSGGIAAKELCERGLRTLVLERGPKLDHIADYHTANTPLWDLPHRNKKTWSDQNKEHPIQSKCYAFNDGTRHLFVRDDENPYQQIKPFSWIRGYHVGGKSLMWARQSYRLAPLEFEENAKDGYGCDWPFRYSDLAPWYAHIERFVGINGNRDGLEMLPDGEFLPAMELMPIEKSFKAGVEKKYPGRYVVNGRSANLSVRHNDRGPCQYRNLCHRGCPFSAAFSSQSASLPAAAATGNMTLRPDSIAHSIIYDEKKGKAAGVRVIDAHTKEMVEYYAKIIFVNAATLNSTLILMNSTSNRFPNGLGNDSGVLGHYLMDHNYRIEAYGTHDGFSDRYYKGRRPNGFWIPRFRNVGNDRQKDYVRGFAFGGSCARSGWEQGLGMKGFGAGFKDTITKPGPWNIGFQSQAEMLPQFHNRVQINHKILDAWGMPTLDIDCAFGANEDNMDKDIAIVSQEMLEAGGFKNINIVRNTGKPGIGIHEVGTARMGKDPKTSILNGWNQMHAVKNVFVTDGASLPSQGSPNPSLTFMAITARACDYAVKELKKRNL</sequence>
<dbReference type="EMBL" id="CP002691">
    <property type="protein sequence ID" value="AEE54337.1"/>
    <property type="molecule type" value="Genomic_DNA"/>
</dbReference>
<evidence type="ECO:0000313" key="8">
    <source>
        <dbReference type="EMBL" id="AEE54337.1"/>
    </source>
</evidence>
<dbReference type="RefSeq" id="WP_013768854.1">
    <property type="nucleotide sequence ID" value="NC_015510.1"/>
</dbReference>
<evidence type="ECO:0000256" key="1">
    <source>
        <dbReference type="ARBA" id="ARBA00001974"/>
    </source>
</evidence>
<dbReference type="Pfam" id="PF13450">
    <property type="entry name" value="NAD_binding_8"/>
    <property type="match status" value="1"/>
</dbReference>
<reference evidence="8 9" key="1">
    <citation type="journal article" date="2011" name="Stand. Genomic Sci.">
        <title>Complete genome sequence of Haliscomenobacter hydrossis type strain (O).</title>
        <authorList>
            <consortium name="US DOE Joint Genome Institute (JGI-PGF)"/>
            <person name="Daligault H."/>
            <person name="Lapidus A."/>
            <person name="Zeytun A."/>
            <person name="Nolan M."/>
            <person name="Lucas S."/>
            <person name="Del Rio T.G."/>
            <person name="Tice H."/>
            <person name="Cheng J.F."/>
            <person name="Tapia R."/>
            <person name="Han C."/>
            <person name="Goodwin L."/>
            <person name="Pitluck S."/>
            <person name="Liolios K."/>
            <person name="Pagani I."/>
            <person name="Ivanova N."/>
            <person name="Huntemann M."/>
            <person name="Mavromatis K."/>
            <person name="Mikhailova N."/>
            <person name="Pati A."/>
            <person name="Chen A."/>
            <person name="Palaniappan K."/>
            <person name="Land M."/>
            <person name="Hauser L."/>
            <person name="Brambilla E.M."/>
            <person name="Rohde M."/>
            <person name="Verbarg S."/>
            <person name="Goker M."/>
            <person name="Bristow J."/>
            <person name="Eisen J.A."/>
            <person name="Markowitz V."/>
            <person name="Hugenholtz P."/>
            <person name="Kyrpides N.C."/>
            <person name="Klenk H.P."/>
            <person name="Woyke T."/>
        </authorList>
    </citation>
    <scope>NUCLEOTIDE SEQUENCE [LARGE SCALE GENOMIC DNA]</scope>
    <source>
        <strain evidence="9">ATCC 27775 / DSM 1100 / LMG 10767 / O</strain>
    </source>
</reference>
<dbReference type="InterPro" id="IPR036188">
    <property type="entry name" value="FAD/NAD-bd_sf"/>
</dbReference>
<organism evidence="8 9">
    <name type="scientific">Haliscomenobacter hydrossis (strain ATCC 27775 / DSM 1100 / LMG 10767 / O)</name>
    <dbReference type="NCBI Taxonomy" id="760192"/>
    <lineage>
        <taxon>Bacteria</taxon>
        <taxon>Pseudomonadati</taxon>
        <taxon>Bacteroidota</taxon>
        <taxon>Saprospiria</taxon>
        <taxon>Saprospirales</taxon>
        <taxon>Haliscomenobacteraceae</taxon>
        <taxon>Haliscomenobacter</taxon>
    </lineage>
</organism>
<dbReference type="HOGENOM" id="CLU_008878_4_0_10"/>
<dbReference type="KEGG" id="hhy:Halhy_6521"/>
<feature type="domain" description="Glucose-methanol-choline oxidoreductase N-terminal" evidence="6">
    <location>
        <begin position="105"/>
        <end position="336"/>
    </location>
</feature>
<comment type="cofactor">
    <cofactor evidence="1">
        <name>FAD</name>
        <dbReference type="ChEBI" id="CHEBI:57692"/>
    </cofactor>
</comment>
<evidence type="ECO:0000259" key="6">
    <source>
        <dbReference type="Pfam" id="PF00732"/>
    </source>
</evidence>
<dbReference type="eggNOG" id="COG2303">
    <property type="taxonomic scope" value="Bacteria"/>
</dbReference>
<dbReference type="InterPro" id="IPR007867">
    <property type="entry name" value="GMC_OxRtase_C"/>
</dbReference>
<keyword evidence="4" id="KW-0274">FAD</keyword>
<dbReference type="Proteomes" id="UP000008461">
    <property type="component" value="Chromosome"/>
</dbReference>
<dbReference type="PANTHER" id="PTHR42784">
    <property type="entry name" value="PYRANOSE 2-OXIDASE"/>
    <property type="match status" value="1"/>
</dbReference>
<dbReference type="OrthoDB" id="9787779at2"/>
<evidence type="ECO:0000256" key="4">
    <source>
        <dbReference type="ARBA" id="ARBA00022827"/>
    </source>
</evidence>
<dbReference type="Pfam" id="PF00732">
    <property type="entry name" value="GMC_oxred_N"/>
    <property type="match status" value="1"/>
</dbReference>
<keyword evidence="9" id="KW-1185">Reference proteome</keyword>
<evidence type="ECO:0000256" key="2">
    <source>
        <dbReference type="ARBA" id="ARBA00010790"/>
    </source>
</evidence>
<dbReference type="SUPFAM" id="SSF51905">
    <property type="entry name" value="FAD/NAD(P)-binding domain"/>
    <property type="match status" value="1"/>
</dbReference>